<dbReference type="InterPro" id="IPR051797">
    <property type="entry name" value="TrmB-like"/>
</dbReference>
<dbReference type="Gene3D" id="1.10.10.10">
    <property type="entry name" value="Winged helix-like DNA-binding domain superfamily/Winged helix DNA-binding domain"/>
    <property type="match status" value="1"/>
</dbReference>
<dbReference type="EMBL" id="MFKN01000037">
    <property type="protein sequence ID" value="OGG39902.1"/>
    <property type="molecule type" value="Genomic_DNA"/>
</dbReference>
<dbReference type="CDD" id="cd00090">
    <property type="entry name" value="HTH_ARSR"/>
    <property type="match status" value="1"/>
</dbReference>
<dbReference type="InterPro" id="IPR011991">
    <property type="entry name" value="ArsR-like_HTH"/>
</dbReference>
<sequence>MNNQHDSALADKLAKAGLSQKEAVIYAFLLERKGAFPSVIAKETGLNRTTVYKILSVLSVKGLITEFEKRKKFFYQAESPKRLEKYAEMQISMAKTAKENLGRIMPILDGLHRSSPDKPVVRFFEGKEGVLAIYNEHAQGEKPYDMLAFSNTIGLLPLLSQEFKENYQKQKAKIGITTRAIVPYTLENSAALKTFYKVLPKRLTPQIKYLPSEEFSFRGDLTLFDENKISIINFNEPHFAGTIIEDRTIYNMIKLFFELAWRNLPEYKRAE</sequence>
<dbReference type="Pfam" id="PF01978">
    <property type="entry name" value="TrmB"/>
    <property type="match status" value="1"/>
</dbReference>
<feature type="domain" description="Transcription regulator TrmB N-terminal" evidence="1">
    <location>
        <begin position="13"/>
        <end position="80"/>
    </location>
</feature>
<evidence type="ECO:0000313" key="3">
    <source>
        <dbReference type="Proteomes" id="UP000179014"/>
    </source>
</evidence>
<dbReference type="STRING" id="1798474.A2118_00785"/>
<reference evidence="2 3" key="1">
    <citation type="journal article" date="2016" name="Nat. Commun.">
        <title>Thousands of microbial genomes shed light on interconnected biogeochemical processes in an aquifer system.</title>
        <authorList>
            <person name="Anantharaman K."/>
            <person name="Brown C.T."/>
            <person name="Hug L.A."/>
            <person name="Sharon I."/>
            <person name="Castelle C.J."/>
            <person name="Probst A.J."/>
            <person name="Thomas B.C."/>
            <person name="Singh A."/>
            <person name="Wilkins M.J."/>
            <person name="Karaoz U."/>
            <person name="Brodie E.L."/>
            <person name="Williams K.H."/>
            <person name="Hubbard S.S."/>
            <person name="Banfield J.F."/>
        </authorList>
    </citation>
    <scope>NUCLEOTIDE SEQUENCE [LARGE SCALE GENOMIC DNA]</scope>
</reference>
<dbReference type="SUPFAM" id="SSF46785">
    <property type="entry name" value="Winged helix' DNA-binding domain"/>
    <property type="match status" value="1"/>
</dbReference>
<proteinExistence type="predicted"/>
<accession>A0A1F6BT24</accession>
<protein>
    <recommendedName>
        <fullName evidence="1">Transcription regulator TrmB N-terminal domain-containing protein</fullName>
    </recommendedName>
</protein>
<dbReference type="PANTHER" id="PTHR34293">
    <property type="entry name" value="HTH-TYPE TRANSCRIPTIONAL REGULATOR TRMBL2"/>
    <property type="match status" value="1"/>
</dbReference>
<dbReference type="InterPro" id="IPR036390">
    <property type="entry name" value="WH_DNA-bd_sf"/>
</dbReference>
<dbReference type="InterPro" id="IPR036388">
    <property type="entry name" value="WH-like_DNA-bd_sf"/>
</dbReference>
<evidence type="ECO:0000259" key="1">
    <source>
        <dbReference type="Pfam" id="PF01978"/>
    </source>
</evidence>
<dbReference type="InterPro" id="IPR002831">
    <property type="entry name" value="Tscrpt_reg_TrmB_N"/>
</dbReference>
<dbReference type="PANTHER" id="PTHR34293:SF1">
    <property type="entry name" value="HTH-TYPE TRANSCRIPTIONAL REGULATOR TRMBL2"/>
    <property type="match status" value="1"/>
</dbReference>
<evidence type="ECO:0000313" key="2">
    <source>
        <dbReference type="EMBL" id="OGG39902.1"/>
    </source>
</evidence>
<name>A0A1F6BT24_9BACT</name>
<gene>
    <name evidence="2" type="ORF">A2118_00785</name>
</gene>
<organism evidence="2 3">
    <name type="scientific">Candidatus Kaiserbacteria bacterium GWA2_50_9</name>
    <dbReference type="NCBI Taxonomy" id="1798474"/>
    <lineage>
        <taxon>Bacteria</taxon>
        <taxon>Candidatus Kaiseribacteriota</taxon>
    </lineage>
</organism>
<comment type="caution">
    <text evidence="2">The sequence shown here is derived from an EMBL/GenBank/DDBJ whole genome shotgun (WGS) entry which is preliminary data.</text>
</comment>
<dbReference type="Proteomes" id="UP000179014">
    <property type="component" value="Unassembled WGS sequence"/>
</dbReference>
<dbReference type="AlphaFoldDB" id="A0A1F6BT24"/>